<dbReference type="Proteomes" id="UP000578569">
    <property type="component" value="Unassembled WGS sequence"/>
</dbReference>
<dbReference type="SUPFAM" id="SSF50952">
    <property type="entry name" value="Soluble quinoprotein glucose dehydrogenase"/>
    <property type="match status" value="1"/>
</dbReference>
<dbReference type="AlphaFoldDB" id="A0A839Z0Y0"/>
<dbReference type="PANTHER" id="PTHR19328:SF75">
    <property type="entry name" value="ALDOSE SUGAR DEHYDROGENASE YLII"/>
    <property type="match status" value="1"/>
</dbReference>
<dbReference type="EMBL" id="JACICF010000001">
    <property type="protein sequence ID" value="MBB3763225.1"/>
    <property type="molecule type" value="Genomic_DNA"/>
</dbReference>
<dbReference type="RefSeq" id="WP_246332908.1">
    <property type="nucleotide sequence ID" value="NZ_JACICF010000001.1"/>
</dbReference>
<protein>
    <submittedName>
        <fullName evidence="3">Glucose/arabinose dehydrogenase</fullName>
    </submittedName>
</protein>
<proteinExistence type="predicted"/>
<feature type="domain" description="Glucose/Sorbosone dehydrogenase" evidence="2">
    <location>
        <begin position="46"/>
        <end position="375"/>
    </location>
</feature>
<name>A0A839Z0Y0_9SPHN</name>
<dbReference type="InterPro" id="IPR011042">
    <property type="entry name" value="6-blade_b-propeller_TolB-like"/>
</dbReference>
<sequence length="389" mass="41845">MMLMTSLLALAACTASGPKAAADNEASATDSEAAGKPFRVEEVTDFDEPWAAEFMPGTSMLFVTEKGGAIKWIDVATGRTGSVESGIPTVDYGGQGGLGDIAFAPDWPDGATSGGTLYLSFAEAGDGDTRGAALGRGTLVCEQADSCRLEGFEVIWRQDKVTGRGHYSHRIAFSPDGNHLFLTSGDRQKLDPAQDMSVNLGKVLRLTLDGQPAPGNPWADRGGRAAEFWSIGHRNLLGLDFAPDGRLWQIEMGPRHGDELNLIEPRKNYGWPIVSEGDHYDGRSIPDHDTRPEFEAPKQYWVPAISPASLLIYSGDLFAEWKADAIVPGLSGQSLSHVDIEGDRVVGHTDYDMGARIREVVQGPDGAIYLLEDERGDSDGTLLKLTPAR</sequence>
<dbReference type="Gene3D" id="2.120.10.30">
    <property type="entry name" value="TolB, C-terminal domain"/>
    <property type="match status" value="1"/>
</dbReference>
<organism evidence="3 4">
    <name type="scientific">Sphingomicrobium lutaoense</name>
    <dbReference type="NCBI Taxonomy" id="515949"/>
    <lineage>
        <taxon>Bacteria</taxon>
        <taxon>Pseudomonadati</taxon>
        <taxon>Pseudomonadota</taxon>
        <taxon>Alphaproteobacteria</taxon>
        <taxon>Sphingomonadales</taxon>
        <taxon>Sphingomonadaceae</taxon>
        <taxon>Sphingomicrobium</taxon>
    </lineage>
</organism>
<comment type="caution">
    <text evidence="3">The sequence shown here is derived from an EMBL/GenBank/DDBJ whole genome shotgun (WGS) entry which is preliminary data.</text>
</comment>
<evidence type="ECO:0000313" key="4">
    <source>
        <dbReference type="Proteomes" id="UP000578569"/>
    </source>
</evidence>
<reference evidence="3 4" key="1">
    <citation type="submission" date="2020-08" db="EMBL/GenBank/DDBJ databases">
        <title>Genomic Encyclopedia of Type Strains, Phase IV (KMG-IV): sequencing the most valuable type-strain genomes for metagenomic binning, comparative biology and taxonomic classification.</title>
        <authorList>
            <person name="Goeker M."/>
        </authorList>
    </citation>
    <scope>NUCLEOTIDE SEQUENCE [LARGE SCALE GENOMIC DNA]</scope>
    <source>
        <strain evidence="3 4">DSM 24194</strain>
    </source>
</reference>
<dbReference type="PANTHER" id="PTHR19328">
    <property type="entry name" value="HEDGEHOG-INTERACTING PROTEIN"/>
    <property type="match status" value="1"/>
</dbReference>
<accession>A0A839Z0Y0</accession>
<evidence type="ECO:0000259" key="2">
    <source>
        <dbReference type="Pfam" id="PF07995"/>
    </source>
</evidence>
<feature type="signal peptide" evidence="1">
    <location>
        <begin position="1"/>
        <end position="21"/>
    </location>
</feature>
<keyword evidence="1" id="KW-0732">Signal</keyword>
<dbReference type="InterPro" id="IPR012938">
    <property type="entry name" value="Glc/Sorbosone_DH"/>
</dbReference>
<dbReference type="Pfam" id="PF07995">
    <property type="entry name" value="GSDH"/>
    <property type="match status" value="1"/>
</dbReference>
<dbReference type="InterPro" id="IPR011041">
    <property type="entry name" value="Quinoprot_gluc/sorb_DH_b-prop"/>
</dbReference>
<gene>
    <name evidence="3" type="ORF">FHS50_000248</name>
</gene>
<keyword evidence="4" id="KW-1185">Reference proteome</keyword>
<evidence type="ECO:0000313" key="3">
    <source>
        <dbReference type="EMBL" id="MBB3763225.1"/>
    </source>
</evidence>
<feature type="chain" id="PRO_5032891402" evidence="1">
    <location>
        <begin position="22"/>
        <end position="389"/>
    </location>
</feature>
<evidence type="ECO:0000256" key="1">
    <source>
        <dbReference type="SAM" id="SignalP"/>
    </source>
</evidence>